<proteinExistence type="predicted"/>
<gene>
    <name evidence="2" type="ORF">C8R41DRAFT_984600</name>
</gene>
<name>A0ABQ8V264_9AGAR</name>
<dbReference type="EMBL" id="JANVFT010000099">
    <property type="protein sequence ID" value="KAJ4468947.1"/>
    <property type="molecule type" value="Genomic_DNA"/>
</dbReference>
<sequence>MDIDSKNNADGRRAPPLRVENTIDPPVTPPTHHRSRSPHQNAPTLTPPPFTPRKANSSMQQLLMSPCANRSLTGAVCPDGIKLIVRNAYLEDDAVHDPVTIMRNITTLLAASNPELSIIQMGNCTCDVTLRGRVVAVDIAVQTSNGQAFIHRIFGVYAPWDPGNIETQQFWPKLTQIICQTQTSWSLAGDTNATVNAEERSMGGGDARTQFIKFLNDVNGQDLWSLQPERNRMQHWTSRSRSNELSDGSIIDHVVVKAGSMVDGQISIHEGKDGFLPFTDHRAITARMIITSTGNANSFFLPHRIAMNRPRIKYPTVQEKHRHQEFQNLFDERARAKHLQDILVKDDESFMELYNETSKILLSSAETSYGRVPQYRSTARGNRVTNPEIQSQIGYLRSIGGAIRIIQNPDLYYLVSAKSRITYEKFRRKSQQQRINLLKYAK</sequence>
<protein>
    <recommendedName>
        <fullName evidence="4">DNase I-like protein</fullName>
    </recommendedName>
</protein>
<keyword evidence="3" id="KW-1185">Reference proteome</keyword>
<dbReference type="SUPFAM" id="SSF56219">
    <property type="entry name" value="DNase I-like"/>
    <property type="match status" value="1"/>
</dbReference>
<evidence type="ECO:0008006" key="4">
    <source>
        <dbReference type="Google" id="ProtNLM"/>
    </source>
</evidence>
<dbReference type="Proteomes" id="UP001150217">
    <property type="component" value="Unassembled WGS sequence"/>
</dbReference>
<dbReference type="InterPro" id="IPR036691">
    <property type="entry name" value="Endo/exonu/phosph_ase_sf"/>
</dbReference>
<reference evidence="2" key="1">
    <citation type="submission" date="2022-08" db="EMBL/GenBank/DDBJ databases">
        <title>A Global Phylogenomic Analysis of the Shiitake Genus Lentinula.</title>
        <authorList>
            <consortium name="DOE Joint Genome Institute"/>
            <person name="Sierra-Patev S."/>
            <person name="Min B."/>
            <person name="Naranjo-Ortiz M."/>
            <person name="Looney B."/>
            <person name="Konkel Z."/>
            <person name="Slot J.C."/>
            <person name="Sakamoto Y."/>
            <person name="Steenwyk J.L."/>
            <person name="Rokas A."/>
            <person name="Carro J."/>
            <person name="Camarero S."/>
            <person name="Ferreira P."/>
            <person name="Molpeceres G."/>
            <person name="Ruiz-Duenas F.J."/>
            <person name="Serrano A."/>
            <person name="Henrissat B."/>
            <person name="Drula E."/>
            <person name="Hughes K.W."/>
            <person name="Mata J.L."/>
            <person name="Ishikawa N.K."/>
            <person name="Vargas-Isla R."/>
            <person name="Ushijima S."/>
            <person name="Smith C.A."/>
            <person name="Ahrendt S."/>
            <person name="Andreopoulos W."/>
            <person name="He G."/>
            <person name="Labutti K."/>
            <person name="Lipzen A."/>
            <person name="Ng V."/>
            <person name="Riley R."/>
            <person name="Sandor L."/>
            <person name="Barry K."/>
            <person name="Martinez A.T."/>
            <person name="Xiao Y."/>
            <person name="Gibbons J.G."/>
            <person name="Terashima K."/>
            <person name="Grigoriev I.V."/>
            <person name="Hibbett D.S."/>
        </authorList>
    </citation>
    <scope>NUCLEOTIDE SEQUENCE</scope>
    <source>
        <strain evidence="2">RHP3577 ss4</strain>
    </source>
</reference>
<evidence type="ECO:0000313" key="3">
    <source>
        <dbReference type="Proteomes" id="UP001150217"/>
    </source>
</evidence>
<evidence type="ECO:0000256" key="1">
    <source>
        <dbReference type="SAM" id="MobiDB-lite"/>
    </source>
</evidence>
<feature type="region of interest" description="Disordered" evidence="1">
    <location>
        <begin position="1"/>
        <end position="57"/>
    </location>
</feature>
<feature type="compositionally biased region" description="Basic and acidic residues" evidence="1">
    <location>
        <begin position="1"/>
        <end position="13"/>
    </location>
</feature>
<comment type="caution">
    <text evidence="2">The sequence shown here is derived from an EMBL/GenBank/DDBJ whole genome shotgun (WGS) entry which is preliminary data.</text>
</comment>
<dbReference type="Gene3D" id="3.60.10.10">
    <property type="entry name" value="Endonuclease/exonuclease/phosphatase"/>
    <property type="match status" value="1"/>
</dbReference>
<evidence type="ECO:0000313" key="2">
    <source>
        <dbReference type="EMBL" id="KAJ4468947.1"/>
    </source>
</evidence>
<accession>A0ABQ8V264</accession>
<organism evidence="2 3">
    <name type="scientific">Lentinula lateritia</name>
    <dbReference type="NCBI Taxonomy" id="40482"/>
    <lineage>
        <taxon>Eukaryota</taxon>
        <taxon>Fungi</taxon>
        <taxon>Dikarya</taxon>
        <taxon>Basidiomycota</taxon>
        <taxon>Agaricomycotina</taxon>
        <taxon>Agaricomycetes</taxon>
        <taxon>Agaricomycetidae</taxon>
        <taxon>Agaricales</taxon>
        <taxon>Marasmiineae</taxon>
        <taxon>Omphalotaceae</taxon>
        <taxon>Lentinula</taxon>
    </lineage>
</organism>